<dbReference type="RefSeq" id="WP_092654986.1">
    <property type="nucleotide sequence ID" value="NZ_LT629732.1"/>
</dbReference>
<dbReference type="Proteomes" id="UP000198983">
    <property type="component" value="Chromosome I"/>
</dbReference>
<reference evidence="1 2" key="1">
    <citation type="submission" date="2016-10" db="EMBL/GenBank/DDBJ databases">
        <authorList>
            <person name="de Groot N.N."/>
        </authorList>
    </citation>
    <scope>NUCLEOTIDE SEQUENCE [LARGE SCALE GENOMIC DNA]</scope>
    <source>
        <strain evidence="1 2">DSM 22024</strain>
    </source>
</reference>
<dbReference type="InterPro" id="IPR011748">
    <property type="entry name" value="Unchr_phage_tail-like"/>
</dbReference>
<evidence type="ECO:0000313" key="2">
    <source>
        <dbReference type="Proteomes" id="UP000198983"/>
    </source>
</evidence>
<dbReference type="Gene3D" id="2.130.10.10">
    <property type="entry name" value="YVTN repeat-like/Quinoprotein amine dehydrogenase"/>
    <property type="match status" value="1"/>
</dbReference>
<dbReference type="InterPro" id="IPR006521">
    <property type="entry name" value="Tail_protein_I"/>
</dbReference>
<dbReference type="InterPro" id="IPR015943">
    <property type="entry name" value="WD40/YVTN_repeat-like_dom_sf"/>
</dbReference>
<dbReference type="AlphaFoldDB" id="A0A1H1UZ23"/>
<gene>
    <name evidence="1" type="ORF">SAMN04489717_3836</name>
</gene>
<dbReference type="Pfam" id="PF09684">
    <property type="entry name" value="Tail_P2_I"/>
    <property type="match status" value="1"/>
</dbReference>
<accession>A0A1H1UZ23</accession>
<name>A0A1H1UZ23_9ACTN</name>
<dbReference type="STRING" id="117157.SAMN04489717_3836"/>
<dbReference type="SUPFAM" id="SSF101898">
    <property type="entry name" value="NHL repeat"/>
    <property type="match status" value="1"/>
</dbReference>
<protein>
    <submittedName>
        <fullName evidence="1">Phage tail protein domain-containing protein</fullName>
    </submittedName>
</protein>
<organism evidence="1 2">
    <name type="scientific">Actinopolymorpha singaporensis</name>
    <dbReference type="NCBI Taxonomy" id="117157"/>
    <lineage>
        <taxon>Bacteria</taxon>
        <taxon>Bacillati</taxon>
        <taxon>Actinomycetota</taxon>
        <taxon>Actinomycetes</taxon>
        <taxon>Propionibacteriales</taxon>
        <taxon>Actinopolymorphaceae</taxon>
        <taxon>Actinopolymorpha</taxon>
    </lineage>
</organism>
<proteinExistence type="predicted"/>
<dbReference type="EMBL" id="LT629732">
    <property type="protein sequence ID" value="SDS77778.1"/>
    <property type="molecule type" value="Genomic_DNA"/>
</dbReference>
<evidence type="ECO:0000313" key="1">
    <source>
        <dbReference type="EMBL" id="SDS77778.1"/>
    </source>
</evidence>
<dbReference type="NCBIfam" id="TIGR02242">
    <property type="entry name" value="tail_TIGR02242"/>
    <property type="match status" value="1"/>
</dbReference>
<keyword evidence="2" id="KW-1185">Reference proteome</keyword>
<dbReference type="OrthoDB" id="3275018at2"/>
<sequence length="730" mass="77218">MPAVRTASMVATCDQWVRARHQGTAVDGSPGALTLSWTEPADPGPGFGSHCVSRGLAVDRLCRVYRLLLHSVERLAVGPTRHGLDYAKLPLSVRVVGREPRPAPAADFRPWSPPELLDGAGIAVDADDRLFLSDRGRHWIAVLDLWSRRTLRTVPVAGEPMGLAAFGRTVYAVIREPAALLRLTATRGPESTALSGGAPVGAQPSRVAVLPGGAPVVLWHAPDGTGWLTLAGRPAEPVGGASDITVDADGAVVVAPCPQPAGGQRAMLRRLVPTASGWTRALPLDAAGYDGSGVVSTADGRIGYWTAAGFRLAVRGRVTYETQGICVTYRLDSGLPRNRWGRVILDGCLPPGTDCHIATATSDEEYETALPPAPAQPAGCDPAGGTTPPLPPAELALPPVQIGGALHRRRDAPTPWWRPAAGDSVDIFEAPVLSPPGRYLWVSLRLSGDGRSTPVVRALRVEHQTHDLVRRLPGVYAEDQPDPSFLHRYLAMFDSLLYDLDQRAARRDVLVDPAATPVEALTWLASFVGLALDDRWPESSRRRLLAEIVPLYRRRGTIGALSRYLELFLGRPPVIVEHFRLRGLAPVPGADPAASSRAVVGVGFRVGGEVGTLGSTPDPAGVHTSPMAAAAHRFSVLVPQPLSEEEEAAVRHVLDTERPAHTDYELCTVDAGMRIGSGLHLGLTSMVGPTGAFDPLVAGASVAGRGTVLGGAMSGLAVEAARLDRTARVG</sequence>